<reference evidence="2" key="1">
    <citation type="journal article" date="2023" name="Science">
        <title>Genome structures resolve the early diversification of teleost fishes.</title>
        <authorList>
            <person name="Parey E."/>
            <person name="Louis A."/>
            <person name="Montfort J."/>
            <person name="Bouchez O."/>
            <person name="Roques C."/>
            <person name="Iampietro C."/>
            <person name="Lluch J."/>
            <person name="Castinel A."/>
            <person name="Donnadieu C."/>
            <person name="Desvignes T."/>
            <person name="Floi Bucao C."/>
            <person name="Jouanno E."/>
            <person name="Wen M."/>
            <person name="Mejri S."/>
            <person name="Dirks R."/>
            <person name="Jansen H."/>
            <person name="Henkel C."/>
            <person name="Chen W.J."/>
            <person name="Zahm M."/>
            <person name="Cabau C."/>
            <person name="Klopp C."/>
            <person name="Thompson A.W."/>
            <person name="Robinson-Rechavi M."/>
            <person name="Braasch I."/>
            <person name="Lecointre G."/>
            <person name="Bobe J."/>
            <person name="Postlethwait J.H."/>
            <person name="Berthelot C."/>
            <person name="Roest Crollius H."/>
            <person name="Guiguen Y."/>
        </authorList>
    </citation>
    <scope>NUCLEOTIDE SEQUENCE</scope>
    <source>
        <strain evidence="2">NC1722</strain>
    </source>
</reference>
<gene>
    <name evidence="2" type="ORF">AAFF_G00408610</name>
</gene>
<name>A0AAD7SE87_9TELE</name>
<dbReference type="Proteomes" id="UP001221898">
    <property type="component" value="Unassembled WGS sequence"/>
</dbReference>
<evidence type="ECO:0000256" key="1">
    <source>
        <dbReference type="SAM" id="MobiDB-lite"/>
    </source>
</evidence>
<feature type="region of interest" description="Disordered" evidence="1">
    <location>
        <begin position="57"/>
        <end position="87"/>
    </location>
</feature>
<accession>A0AAD7SE87</accession>
<proteinExistence type="predicted"/>
<dbReference type="EMBL" id="JAINUG010000081">
    <property type="protein sequence ID" value="KAJ8399756.1"/>
    <property type="molecule type" value="Genomic_DNA"/>
</dbReference>
<organism evidence="2 3">
    <name type="scientific">Aldrovandia affinis</name>
    <dbReference type="NCBI Taxonomy" id="143900"/>
    <lineage>
        <taxon>Eukaryota</taxon>
        <taxon>Metazoa</taxon>
        <taxon>Chordata</taxon>
        <taxon>Craniata</taxon>
        <taxon>Vertebrata</taxon>
        <taxon>Euteleostomi</taxon>
        <taxon>Actinopterygii</taxon>
        <taxon>Neopterygii</taxon>
        <taxon>Teleostei</taxon>
        <taxon>Notacanthiformes</taxon>
        <taxon>Halosauridae</taxon>
        <taxon>Aldrovandia</taxon>
    </lineage>
</organism>
<comment type="caution">
    <text evidence="2">The sequence shown here is derived from an EMBL/GenBank/DDBJ whole genome shotgun (WGS) entry which is preliminary data.</text>
</comment>
<keyword evidence="3" id="KW-1185">Reference proteome</keyword>
<evidence type="ECO:0000313" key="3">
    <source>
        <dbReference type="Proteomes" id="UP001221898"/>
    </source>
</evidence>
<sequence length="87" mass="8630">MPSVQWAVPGFLSEVLVSGRPVSGAPATVGASTSAAPSSSPTAYSALALLPPSVSSQHVTQIPTAESPRTGGGSIIAGFKRNHGEAM</sequence>
<protein>
    <submittedName>
        <fullName evidence="2">Uncharacterized protein</fullName>
    </submittedName>
</protein>
<evidence type="ECO:0000313" key="2">
    <source>
        <dbReference type="EMBL" id="KAJ8399756.1"/>
    </source>
</evidence>
<dbReference type="AlphaFoldDB" id="A0AAD7SE87"/>